<dbReference type="OrthoDB" id="3953340at2759"/>
<feature type="non-terminal residue" evidence="1">
    <location>
        <position position="1"/>
    </location>
</feature>
<organism evidence="1 2">
    <name type="scientific">Teratosphaeria destructans</name>
    <dbReference type="NCBI Taxonomy" id="418781"/>
    <lineage>
        <taxon>Eukaryota</taxon>
        <taxon>Fungi</taxon>
        <taxon>Dikarya</taxon>
        <taxon>Ascomycota</taxon>
        <taxon>Pezizomycotina</taxon>
        <taxon>Dothideomycetes</taxon>
        <taxon>Dothideomycetidae</taxon>
        <taxon>Mycosphaerellales</taxon>
        <taxon>Teratosphaeriaceae</taxon>
        <taxon>Teratosphaeria</taxon>
    </lineage>
</organism>
<dbReference type="Proteomes" id="UP001138500">
    <property type="component" value="Unassembled WGS sequence"/>
</dbReference>
<sequence length="162" mass="18190">YTQTTALTHLNLTIWQDQYASPSIIQHPNLAYVGPNCEAQMTRHLPLALLALCTAAKALTTVLHIGSDPGGSQIDCGGIPLVESSFDAYPKGAPWTMCWTVPHSAGHYVYWENKPDDRNWKCHGAVYNDNKCSDGARIRYLWKNEDCAYTRTAIYSYRVYCN</sequence>
<accession>A0A9W7SZ42</accession>
<dbReference type="AlphaFoldDB" id="A0A9W7SZ42"/>
<reference evidence="1 2" key="1">
    <citation type="journal article" date="2018" name="IMA Fungus">
        <title>IMA Genome-F 10: Nine draft genome sequences of Claviceps purpurea s.lat., including C. arundinis, C. humidiphila, and C. cf. spartinae, pseudomolecules for the pitch canker pathogen Fusarium circinatum, draft genome of Davidsoniella eucalypti, Grosmannia galeiformis, Quambalaria eucalypti, and Teratosphaeria destructans.</title>
        <authorList>
            <person name="Wingfield B.D."/>
            <person name="Liu M."/>
            <person name="Nguyen H.D."/>
            <person name="Lane F.A."/>
            <person name="Morgan S.W."/>
            <person name="De Vos L."/>
            <person name="Wilken P.M."/>
            <person name="Duong T.A."/>
            <person name="Aylward J."/>
            <person name="Coetzee M.P."/>
            <person name="Dadej K."/>
            <person name="De Beer Z.W."/>
            <person name="Findlay W."/>
            <person name="Havenga M."/>
            <person name="Kolarik M."/>
            <person name="Menzies J.G."/>
            <person name="Naidoo K."/>
            <person name="Pochopski O."/>
            <person name="Shoukouhi P."/>
            <person name="Santana Q.C."/>
            <person name="Seifert K.A."/>
            <person name="Soal N."/>
            <person name="Steenkamp E.T."/>
            <person name="Tatham C.T."/>
            <person name="van der Nest M.A."/>
            <person name="Wingfield M.J."/>
        </authorList>
    </citation>
    <scope>NUCLEOTIDE SEQUENCE [LARGE SCALE GENOMIC DNA]</scope>
    <source>
        <strain evidence="1">CMW44962</strain>
    </source>
</reference>
<dbReference type="EMBL" id="RIBY02000335">
    <property type="protein sequence ID" value="KAH9844455.1"/>
    <property type="molecule type" value="Genomic_DNA"/>
</dbReference>
<proteinExistence type="predicted"/>
<protein>
    <submittedName>
        <fullName evidence="1">Uncharacterized protein</fullName>
    </submittedName>
</protein>
<name>A0A9W7SZ42_9PEZI</name>
<reference evidence="1 2" key="2">
    <citation type="journal article" date="2021" name="Curr. Genet.">
        <title>Genetic response to nitrogen starvation in the aggressive Eucalyptus foliar pathogen Teratosphaeria destructans.</title>
        <authorList>
            <person name="Havenga M."/>
            <person name="Wingfield B.D."/>
            <person name="Wingfield M.J."/>
            <person name="Dreyer L.L."/>
            <person name="Roets F."/>
            <person name="Aylward J."/>
        </authorList>
    </citation>
    <scope>NUCLEOTIDE SEQUENCE [LARGE SCALE GENOMIC DNA]</scope>
    <source>
        <strain evidence="1">CMW44962</strain>
    </source>
</reference>
<gene>
    <name evidence="1" type="ORF">Tdes44962_MAKER01488</name>
</gene>
<evidence type="ECO:0000313" key="2">
    <source>
        <dbReference type="Proteomes" id="UP001138500"/>
    </source>
</evidence>
<comment type="caution">
    <text evidence="1">The sequence shown here is derived from an EMBL/GenBank/DDBJ whole genome shotgun (WGS) entry which is preliminary data.</text>
</comment>
<evidence type="ECO:0000313" key="1">
    <source>
        <dbReference type="EMBL" id="KAH9844455.1"/>
    </source>
</evidence>
<keyword evidence="2" id="KW-1185">Reference proteome</keyword>